<accession>A0ACC2ZQG8</accession>
<dbReference type="EMBL" id="JAPDRQ010000430">
    <property type="protein sequence ID" value="KAJ9649842.1"/>
    <property type="molecule type" value="Genomic_DNA"/>
</dbReference>
<evidence type="ECO:0000313" key="2">
    <source>
        <dbReference type="Proteomes" id="UP001172386"/>
    </source>
</evidence>
<proteinExistence type="predicted"/>
<organism evidence="1 2">
    <name type="scientific">Neophaeococcomyces mojaviensis</name>
    <dbReference type="NCBI Taxonomy" id="3383035"/>
    <lineage>
        <taxon>Eukaryota</taxon>
        <taxon>Fungi</taxon>
        <taxon>Dikarya</taxon>
        <taxon>Ascomycota</taxon>
        <taxon>Pezizomycotina</taxon>
        <taxon>Eurotiomycetes</taxon>
        <taxon>Chaetothyriomycetidae</taxon>
        <taxon>Chaetothyriales</taxon>
        <taxon>Chaetothyriales incertae sedis</taxon>
        <taxon>Neophaeococcomyces</taxon>
    </lineage>
</organism>
<protein>
    <submittedName>
        <fullName evidence="1">Uncharacterized protein</fullName>
    </submittedName>
</protein>
<gene>
    <name evidence="1" type="ORF">H2198_010835</name>
</gene>
<name>A0ACC2ZQG8_9EURO</name>
<sequence length="1625" mass="181941">MSSFTPQRTQNISGGTNPPQEDNAQQGATSHNNPSTRYSGQLNAELVPPVYSVDSQPSIYKSDSLTSFSFDFNHLSPEVTADSSFHAAELSDLLWRVEDENDSNPQTYHDGMLHNSSADHIMNISPAQENLMPVAATQGPQTQTPAGMPLLPRPAIVIPTLEGFKVHILELYPRLAPYLVDRIAHEQVRRYKRLVKNRVDHEISCVEANCQSGALCFAAGGEAEILPVRPDNQDTASISARFKSTSGADSDNEDSALLHLVPAVFPDWIPLPPTKKFPARFECPICFQAKSVQKPSDWTEHVHEDVQPYTCTFASCQEPKSFKRWVDWVRHENARHRCLDWWECNQSECTHICYRKDNFVQHLVREHKHKEPKTKPRLEPPGGGKAKFGQVLTQEELEFWNLVDSCRHESGADAKNEPCKFCGDVLASWKQLSVHVAKHMEQIAMPVLGLAQKRNVTKDTIISPIEPLQSSSSAFLGVEQTVMESNALSPLPQSGPSYTDSGYASWRPPEDKPFLVHEISNQQHLSGLDQFDALETRTVYSDGASIDTTKRDDFVGRFAEVLLKDVAQHQLDDIVEVTFSDGIDELLADFATRLGQSDSSPELRQAMVFIHKYRSSISRTLQQITHPVSDEDSDEGHSVPDKPPVHEIMQMWFDRGQDVDGQIPVIEEPEDIELQPEELSDPLENDAQNYERLIAATLAYQWLIASLRNKSLLTAASDNVVGHIRAEVCKHVVKSVHLSKLAPTILTEAHFEMDWDFEIFDDVKDGRVMDSILTVTGSEQEAQAMTCAQYIQQTWPTNGMFLWQLLKDALRNPDETMVMAKKGMDTTYMSARCCDSRLTVTMIDLRGAVVEAAEQLCWMSSALNSAFSTSEDGILLCIPSIRWTGRSPPNPNDGPSSDSYRMYSSSSDTHRFPFHHISPAPTSDPTMRVSEENSNVKQRPSPSFTFIAPPKQKSSEPKKAEAIVHFEITLEYKKCDASSHAGTCWQYLFKRCVIVQGFPIRRRSRPELGLELSLELMVKLMGTKYLYQFSEHLFFKQFSMMLAPSSQVDELLIWHLCKSRNGDRISYLDHGMTDLCKIGYDGLLKARHIVGWCSNIKHFAGHAAADYNVESSILEASPPSGSLFNCQLSFGRPVSGERDVHFSANHQRVSLSQRNYLDMFRFLERRFILLWDTDSSRGWLVNGLRASLHLLRQSLKIDEKEDSGGLFVLKPEDLLEPKHPCSARAARKFLDNPKNLSAKVSISAIRGTVFEYETLSERFERIYDVVEQAFDYQSKRRNWDQLSRSNLEGWDFLSVARKDDTIPPSALTLPSIGKSWVDFIRAISAVTLIGDGFGEMLQPGTPTCDSMPRDRFCLAVSVSDLSQIIGVNRHKMGTKPRLICRSPLIVWYSPLGSSSQCGCDNTEESRVTQRCVQVMWPAGQAAVLPAEGDNFTLEGYLNGALIFGHDDSLQYYLPDFGQIPLPGPPPEANKELEMIDSGIGSSLDSMAGLEKLPTRSTLSPFDDPQSISGHSNSQGNLYGNSFMSGGYGVYGNVTGNFSVNQYFRLMPSHDTSLSSLQPPQAVPQKLGSTSQQTGGTDSRWSLPQDQIPMPNPEQEEQGSIDVEMLRGQMEVRALGLEDYCSIFRC</sequence>
<keyword evidence="2" id="KW-1185">Reference proteome</keyword>
<evidence type="ECO:0000313" key="1">
    <source>
        <dbReference type="EMBL" id="KAJ9649842.1"/>
    </source>
</evidence>
<reference evidence="1" key="1">
    <citation type="submission" date="2022-10" db="EMBL/GenBank/DDBJ databases">
        <title>Culturing micro-colonial fungi from biological soil crusts in the Mojave desert and describing Neophaeococcomyces mojavensis, and introducing the new genera and species Taxawa tesnikishii.</title>
        <authorList>
            <person name="Kurbessoian T."/>
            <person name="Stajich J.E."/>
        </authorList>
    </citation>
    <scope>NUCLEOTIDE SEQUENCE</scope>
    <source>
        <strain evidence="1">JES_112</strain>
    </source>
</reference>
<dbReference type="Proteomes" id="UP001172386">
    <property type="component" value="Unassembled WGS sequence"/>
</dbReference>
<comment type="caution">
    <text evidence="1">The sequence shown here is derived from an EMBL/GenBank/DDBJ whole genome shotgun (WGS) entry which is preliminary data.</text>
</comment>